<evidence type="ECO:0000256" key="2">
    <source>
        <dbReference type="SAM" id="SignalP"/>
    </source>
</evidence>
<evidence type="ECO:0000313" key="3">
    <source>
        <dbReference type="EMBL" id="WFD35509.1"/>
    </source>
</evidence>
<dbReference type="Proteomes" id="UP001219933">
    <property type="component" value="Chromosome 3"/>
</dbReference>
<dbReference type="Pfam" id="PF12929">
    <property type="entry name" value="Mid1"/>
    <property type="match status" value="1"/>
</dbReference>
<keyword evidence="4" id="KW-1185">Reference proteome</keyword>
<dbReference type="PANTHER" id="PTHR39142">
    <property type="entry name" value="MID1P"/>
    <property type="match status" value="1"/>
</dbReference>
<proteinExistence type="predicted"/>
<dbReference type="GO" id="GO:0005262">
    <property type="term" value="F:calcium channel activity"/>
    <property type="evidence" value="ECO:0007669"/>
    <property type="project" value="InterPro"/>
</dbReference>
<organism evidence="3 4">
    <name type="scientific">Malassezia cuniculi</name>
    <dbReference type="NCBI Taxonomy" id="948313"/>
    <lineage>
        <taxon>Eukaryota</taxon>
        <taxon>Fungi</taxon>
        <taxon>Dikarya</taxon>
        <taxon>Basidiomycota</taxon>
        <taxon>Ustilaginomycotina</taxon>
        <taxon>Malasseziomycetes</taxon>
        <taxon>Malasseziales</taxon>
        <taxon>Malasseziaceae</taxon>
        <taxon>Malassezia</taxon>
    </lineage>
</organism>
<sequence length="677" mass="72851">MHIRAFATLLSLAGVVLGATSSSTSGTSSTRSSGGAGGLRSTQLSTASIASATTTSTVIPTATSSAARVSATAAPVALNDSMPVRTQLNVTGARGAFFTFNTTADVPIYISMSLCSGPEIPAYNTSNSTLLDELGLNALQARRATLVGMFVSEKSSIVRPGPWSNLPSKQIAYAQGGWASIVLEKGSKNGIWIGIWPPIDAREAFGMFSVQIAASTKAQMEQVATRQGVLLDDTDSSRALLTSFNYTNHAPNISLMVLPTEGPFSLSSITYYNSSFCAIFDLWNTFNASMHALHINSSDTTRHTASVLTRESELLKYLRPEDAPSISAPTATGSAGLKDPLEERGIDMYKRANSSAPHGGGRNKTHDHQQRRMQFEVSGLQRGTNYTAYLVSSVMQNGIITRRLYPSVKFVTKKSTVCRLLYNVPFCPELAYAIPFNEEMSMTHALSEINGMISANFANFSATLSTFPCDSQEFGMYSSVATCTDCVRAYQNWLCAVAIPRCTDVVDPLESAASQDGKDLEGLPMDTNVHLYPYIVNRIGQNSSRQPYIDRLFNPGPYGELLPCLTVCEMVTRSCPPLIKWSCPIWTVTAQRDYGTFADANSLGLGYGANGGAGDDGMRFGGWPSVYVATDAFGHSYCNAMDTDRILRIEVGAARTLVPRVWLTAAAAAALSLLYIY</sequence>
<dbReference type="GO" id="GO:0098703">
    <property type="term" value="P:calcium ion import across plasma membrane"/>
    <property type="evidence" value="ECO:0007669"/>
    <property type="project" value="InterPro"/>
</dbReference>
<protein>
    <submittedName>
        <fullName evidence="3">Stretch-activated cation channel mid1</fullName>
    </submittedName>
</protein>
<dbReference type="InterPro" id="IPR024338">
    <property type="entry name" value="MID1/Yam8"/>
</dbReference>
<gene>
    <name evidence="3" type="primary">MID1</name>
    <name evidence="3" type="ORF">MCUN1_002367</name>
</gene>
<feature type="region of interest" description="Disordered" evidence="1">
    <location>
        <begin position="20"/>
        <end position="40"/>
    </location>
</feature>
<evidence type="ECO:0000256" key="1">
    <source>
        <dbReference type="SAM" id="MobiDB-lite"/>
    </source>
</evidence>
<feature type="chain" id="PRO_5041916831" evidence="2">
    <location>
        <begin position="19"/>
        <end position="677"/>
    </location>
</feature>
<reference evidence="3" key="1">
    <citation type="submission" date="2023-03" db="EMBL/GenBank/DDBJ databases">
        <title>Mating type loci evolution in Malassezia.</title>
        <authorList>
            <person name="Coelho M.A."/>
        </authorList>
    </citation>
    <scope>NUCLEOTIDE SEQUENCE</scope>
    <source>
        <strain evidence="3">CBS 11721</strain>
    </source>
</reference>
<evidence type="ECO:0000313" key="4">
    <source>
        <dbReference type="Proteomes" id="UP001219933"/>
    </source>
</evidence>
<name>A0AAF0EVV4_9BASI</name>
<dbReference type="PANTHER" id="PTHR39142:SF1">
    <property type="entry name" value="AEL197CP"/>
    <property type="match status" value="1"/>
</dbReference>
<feature type="signal peptide" evidence="2">
    <location>
        <begin position="1"/>
        <end position="18"/>
    </location>
</feature>
<dbReference type="EMBL" id="CP119879">
    <property type="protein sequence ID" value="WFD35509.1"/>
    <property type="molecule type" value="Genomic_DNA"/>
</dbReference>
<accession>A0AAF0EVV4</accession>
<keyword evidence="2" id="KW-0732">Signal</keyword>
<dbReference type="AlphaFoldDB" id="A0AAF0EVV4"/>